<feature type="compositionally biased region" description="Acidic residues" evidence="1">
    <location>
        <begin position="93"/>
        <end position="128"/>
    </location>
</feature>
<keyword evidence="4" id="KW-1185">Reference proteome</keyword>
<organism evidence="3 4">
    <name type="scientific">Morella rubra</name>
    <name type="common">Chinese bayberry</name>
    <dbReference type="NCBI Taxonomy" id="262757"/>
    <lineage>
        <taxon>Eukaryota</taxon>
        <taxon>Viridiplantae</taxon>
        <taxon>Streptophyta</taxon>
        <taxon>Embryophyta</taxon>
        <taxon>Tracheophyta</taxon>
        <taxon>Spermatophyta</taxon>
        <taxon>Magnoliopsida</taxon>
        <taxon>eudicotyledons</taxon>
        <taxon>Gunneridae</taxon>
        <taxon>Pentapetalae</taxon>
        <taxon>rosids</taxon>
        <taxon>fabids</taxon>
        <taxon>Fagales</taxon>
        <taxon>Myricaceae</taxon>
        <taxon>Morella</taxon>
    </lineage>
</organism>
<dbReference type="AlphaFoldDB" id="A0A6A1VWI0"/>
<feature type="region of interest" description="Disordered" evidence="1">
    <location>
        <begin position="80"/>
        <end position="128"/>
    </location>
</feature>
<keyword evidence="2" id="KW-0472">Membrane</keyword>
<protein>
    <submittedName>
        <fullName evidence="3">Uncharacterized protein</fullName>
    </submittedName>
</protein>
<evidence type="ECO:0000256" key="1">
    <source>
        <dbReference type="SAM" id="MobiDB-lite"/>
    </source>
</evidence>
<evidence type="ECO:0000313" key="4">
    <source>
        <dbReference type="Proteomes" id="UP000516437"/>
    </source>
</evidence>
<dbReference type="PANTHER" id="PTHR36595">
    <property type="entry name" value="TRANSMEMBRANE PROTEIN"/>
    <property type="match status" value="1"/>
</dbReference>
<evidence type="ECO:0000256" key="2">
    <source>
        <dbReference type="SAM" id="Phobius"/>
    </source>
</evidence>
<sequence>MKFVQILIPVALGLAAILLLQLRSSNLQQHKLHGFLSSPLLLFSVFNTIIVFLLFGNYRPFSSEEVDGVWPPLFSVYEGEEEREEAKTNDIGDYSEDDEDEEFCGSDGYDEDDDDDSSSDDDIFWQDEEDDTHLNIRIESFIAKMNEEWRKERLREIYCNQL</sequence>
<dbReference type="EMBL" id="RXIC02000022">
    <property type="protein sequence ID" value="KAB1217113.1"/>
    <property type="molecule type" value="Genomic_DNA"/>
</dbReference>
<dbReference type="Proteomes" id="UP000516437">
    <property type="component" value="Chromosome 4"/>
</dbReference>
<name>A0A6A1VWI0_9ROSI</name>
<evidence type="ECO:0000313" key="3">
    <source>
        <dbReference type="EMBL" id="KAB1217113.1"/>
    </source>
</evidence>
<reference evidence="3 4" key="1">
    <citation type="journal article" date="2019" name="Plant Biotechnol. J.">
        <title>The red bayberry genome and genetic basis of sex determination.</title>
        <authorList>
            <person name="Jia H.M."/>
            <person name="Jia H.J."/>
            <person name="Cai Q.L."/>
            <person name="Wang Y."/>
            <person name="Zhao H.B."/>
            <person name="Yang W.F."/>
            <person name="Wang G.Y."/>
            <person name="Li Y.H."/>
            <person name="Zhan D.L."/>
            <person name="Shen Y.T."/>
            <person name="Niu Q.F."/>
            <person name="Chang L."/>
            <person name="Qiu J."/>
            <person name="Zhao L."/>
            <person name="Xie H.B."/>
            <person name="Fu W.Y."/>
            <person name="Jin J."/>
            <person name="Li X.W."/>
            <person name="Jiao Y."/>
            <person name="Zhou C.C."/>
            <person name="Tu T."/>
            <person name="Chai C.Y."/>
            <person name="Gao J.L."/>
            <person name="Fan L.J."/>
            <person name="van de Weg E."/>
            <person name="Wang J.Y."/>
            <person name="Gao Z.S."/>
        </authorList>
    </citation>
    <scope>NUCLEOTIDE SEQUENCE [LARGE SCALE GENOMIC DNA]</scope>
    <source>
        <tissue evidence="3">Leaves</tissue>
    </source>
</reference>
<dbReference type="OrthoDB" id="1747626at2759"/>
<accession>A0A6A1VWI0</accession>
<comment type="caution">
    <text evidence="3">The sequence shown here is derived from an EMBL/GenBank/DDBJ whole genome shotgun (WGS) entry which is preliminary data.</text>
</comment>
<gene>
    <name evidence="3" type="ORF">CJ030_MR4G021208</name>
</gene>
<proteinExistence type="predicted"/>
<keyword evidence="2" id="KW-0812">Transmembrane</keyword>
<dbReference type="PANTHER" id="PTHR36595:SF3">
    <property type="entry name" value="TRANSMEMBRANE PROTEIN"/>
    <property type="match status" value="1"/>
</dbReference>
<feature type="transmembrane region" description="Helical" evidence="2">
    <location>
        <begin position="34"/>
        <end position="55"/>
    </location>
</feature>
<keyword evidence="2" id="KW-1133">Transmembrane helix</keyword>